<gene>
    <name evidence="1" type="primary">ORF142</name>
</gene>
<dbReference type="RefSeq" id="YP_009623548.1">
    <property type="nucleotide sequence ID" value="NC_042113.1"/>
</dbReference>
<sequence length="57" mass="6905">MKIDNGSAYAYWLADMKEFVSQMDATEIEKRACIAYLISWYQRRVLHRIKREEYEAI</sequence>
<protein>
    <submittedName>
        <fullName evidence="1">Uncharacterized protein</fullName>
    </submittedName>
</protein>
<dbReference type="Proteomes" id="UP000030231">
    <property type="component" value="Genome"/>
</dbReference>
<dbReference type="GeneID" id="40100256"/>
<organism evidence="1 2">
    <name type="scientific">Pseudomonas phage vB_PaeM_C2-10_Ab02</name>
    <dbReference type="NCBI Taxonomy" id="1548900"/>
    <lineage>
        <taxon>Viruses</taxon>
        <taxon>Duplodnaviria</taxon>
        <taxon>Heunggongvirae</taxon>
        <taxon>Uroviricota</taxon>
        <taxon>Caudoviricetes</taxon>
        <taxon>Vandenendeviridae</taxon>
        <taxon>Skurskavirinae</taxon>
        <taxon>Pakpunavirus</taxon>
        <taxon>Pakpunavirus CAb02</taxon>
    </lineage>
</organism>
<reference evidence="1 2" key="1">
    <citation type="journal article" date="2015" name="PLoS ONE">
        <title>Investigation of a Large Collection of Pseudomonas aeruginosa Bacteriophages Collected from a Single Environmental Source in Abidjan, Cote d'Ivoire.</title>
        <authorList>
            <person name="Essoh C."/>
            <person name="Latino L."/>
            <person name="Midoux C."/>
            <person name="Blouin Y."/>
            <person name="Loukou G."/>
            <person name="Nguetta S.P."/>
            <person name="Lathro S."/>
            <person name="Cablanmian A."/>
            <person name="Kouassi A.K."/>
            <person name="Vergnaud G."/>
            <person name="Pourcel C."/>
        </authorList>
    </citation>
    <scope>NUCLEOTIDE SEQUENCE [LARGE SCALE GENOMIC DNA]</scope>
    <source>
        <strain evidence="1">Ab02</strain>
    </source>
</reference>
<dbReference type="EMBL" id="LN610572">
    <property type="protein sequence ID" value="CEF89071.1"/>
    <property type="molecule type" value="Genomic_DNA"/>
</dbReference>
<proteinExistence type="predicted"/>
<evidence type="ECO:0000313" key="1">
    <source>
        <dbReference type="EMBL" id="CEF89071.1"/>
    </source>
</evidence>
<keyword evidence="2" id="KW-1185">Reference proteome</keyword>
<accession>A0A0A1IUG9</accession>
<dbReference type="KEGG" id="vg:40100256"/>
<evidence type="ECO:0000313" key="2">
    <source>
        <dbReference type="Proteomes" id="UP000030231"/>
    </source>
</evidence>
<name>A0A0A1IUG9_9CAUD</name>